<feature type="compositionally biased region" description="Low complexity" evidence="1">
    <location>
        <begin position="17"/>
        <end position="32"/>
    </location>
</feature>
<dbReference type="EMBL" id="CP049257">
    <property type="protein sequence ID" value="QIG44416.1"/>
    <property type="molecule type" value="Genomic_DNA"/>
</dbReference>
<dbReference type="InterPro" id="IPR039561">
    <property type="entry name" value="Peptidase_M15C"/>
</dbReference>
<name>A0A6G6WGT0_9ACTN</name>
<reference evidence="3 4" key="1">
    <citation type="submission" date="2020-02" db="EMBL/GenBank/DDBJ databases">
        <title>Full genome sequence of Nocardioides sp. R-3366.</title>
        <authorList>
            <person name="Im W.-T."/>
        </authorList>
    </citation>
    <scope>NUCLEOTIDE SEQUENCE [LARGE SCALE GENOMIC DNA]</scope>
    <source>
        <strain evidence="3 4">R-3366</strain>
    </source>
</reference>
<dbReference type="SUPFAM" id="SSF55166">
    <property type="entry name" value="Hedgehog/DD-peptidase"/>
    <property type="match status" value="1"/>
</dbReference>
<accession>A0A6G6WGT0</accession>
<dbReference type="Proteomes" id="UP000502996">
    <property type="component" value="Chromosome"/>
</dbReference>
<dbReference type="Pfam" id="PF13539">
    <property type="entry name" value="Peptidase_M15_4"/>
    <property type="match status" value="1"/>
</dbReference>
<dbReference type="Gene3D" id="3.30.1380.10">
    <property type="match status" value="1"/>
</dbReference>
<feature type="compositionally biased region" description="Pro residues" evidence="1">
    <location>
        <begin position="52"/>
        <end position="65"/>
    </location>
</feature>
<dbReference type="AlphaFoldDB" id="A0A6G6WGT0"/>
<evidence type="ECO:0000313" key="4">
    <source>
        <dbReference type="Proteomes" id="UP000502996"/>
    </source>
</evidence>
<dbReference type="CDD" id="cd14845">
    <property type="entry name" value="L-Ala-D-Glu_peptidase_like"/>
    <property type="match status" value="1"/>
</dbReference>
<evidence type="ECO:0000256" key="1">
    <source>
        <dbReference type="SAM" id="MobiDB-lite"/>
    </source>
</evidence>
<feature type="domain" description="Peptidase M15C" evidence="2">
    <location>
        <begin position="210"/>
        <end position="287"/>
    </location>
</feature>
<feature type="region of interest" description="Disordered" evidence="1">
    <location>
        <begin position="17"/>
        <end position="95"/>
    </location>
</feature>
<evidence type="ECO:0000259" key="2">
    <source>
        <dbReference type="Pfam" id="PF13539"/>
    </source>
</evidence>
<dbReference type="GO" id="GO:0008233">
    <property type="term" value="F:peptidase activity"/>
    <property type="evidence" value="ECO:0007669"/>
    <property type="project" value="InterPro"/>
</dbReference>
<sequence>MTVARPVLAVALCACTSQQPSTTPAPSASPASLGARDTRVPGYPDQTATSSPQPPPAPGTTPPPWLGTRPLPRRPDGYGEVRPTPRALDPRRFTVPDTLAPLPGDGFAARVERAPADVLARSTWEPGCPVAAADLSWVRLSFWGFDDQRHTGELLVHASVADDLVGVFRTLYRDRFPLEELRITPRAELDAEPTGDGNDTGAFVCRPSTGSTTTFSQHAYGLAIDVNPFQNPYLKGDLVLPELASAYLERDRQRPGMLTDAVVAAFARIGWEWGGDWQSLKDYQHFSQNGR</sequence>
<organism evidence="3 4">
    <name type="scientific">Nocardioides anomalus</name>
    <dbReference type="NCBI Taxonomy" id="2712223"/>
    <lineage>
        <taxon>Bacteria</taxon>
        <taxon>Bacillati</taxon>
        <taxon>Actinomycetota</taxon>
        <taxon>Actinomycetes</taxon>
        <taxon>Propionibacteriales</taxon>
        <taxon>Nocardioidaceae</taxon>
        <taxon>Nocardioides</taxon>
    </lineage>
</organism>
<evidence type="ECO:0000313" key="3">
    <source>
        <dbReference type="EMBL" id="QIG44416.1"/>
    </source>
</evidence>
<dbReference type="KEGG" id="nano:G5V58_17980"/>
<proteinExistence type="predicted"/>
<keyword evidence="4" id="KW-1185">Reference proteome</keyword>
<gene>
    <name evidence="3" type="ORF">G5V58_17980</name>
</gene>
<protein>
    <submittedName>
        <fullName evidence="3">M15 family metallopeptidase</fullName>
    </submittedName>
</protein>
<dbReference type="InterPro" id="IPR009045">
    <property type="entry name" value="Zn_M74/Hedgehog-like"/>
</dbReference>